<dbReference type="InterPro" id="IPR027417">
    <property type="entry name" value="P-loop_NTPase"/>
</dbReference>
<dbReference type="EMBL" id="LAXD01000001">
    <property type="protein sequence ID" value="KWW98808.1"/>
    <property type="molecule type" value="Genomic_DNA"/>
</dbReference>
<dbReference type="InterPro" id="IPR022521">
    <property type="entry name" value="Rv3660c"/>
</dbReference>
<organism evidence="4 5">
    <name type="scientific">Carbonactinospora thermoautotrophica</name>
    <dbReference type="NCBI Taxonomy" id="1469144"/>
    <lineage>
        <taxon>Bacteria</taxon>
        <taxon>Bacillati</taxon>
        <taxon>Actinomycetota</taxon>
        <taxon>Actinomycetes</taxon>
        <taxon>Kitasatosporales</taxon>
        <taxon>Carbonactinosporaceae</taxon>
        <taxon>Carbonactinospora</taxon>
    </lineage>
</organism>
<proteinExistence type="predicted"/>
<dbReference type="GO" id="GO:0004386">
    <property type="term" value="F:helicase activity"/>
    <property type="evidence" value="ECO:0007669"/>
    <property type="project" value="UniProtKB-KW"/>
</dbReference>
<evidence type="ECO:0000313" key="4">
    <source>
        <dbReference type="EMBL" id="KWW98808.1"/>
    </source>
</evidence>
<feature type="domain" description="Rv3660c-like CheY-like N-terminal" evidence="3">
    <location>
        <begin position="31"/>
        <end position="137"/>
    </location>
</feature>
<keyword evidence="5" id="KW-1185">Reference proteome</keyword>
<accession>A0A132MLV3</accession>
<keyword evidence="4" id="KW-0067">ATP-binding</keyword>
<keyword evidence="4" id="KW-0547">Nucleotide-binding</keyword>
<name>A0A132MLV3_9ACTN</name>
<dbReference type="GO" id="GO:0005524">
    <property type="term" value="F:ATP binding"/>
    <property type="evidence" value="ECO:0007669"/>
    <property type="project" value="TreeGrafter"/>
</dbReference>
<dbReference type="SUPFAM" id="SSF52540">
    <property type="entry name" value="P-loop containing nucleoside triphosphate hydrolases"/>
    <property type="match status" value="1"/>
</dbReference>
<comment type="caution">
    <text evidence="4">The sequence shown here is derived from an EMBL/GenBank/DDBJ whole genome shotgun (WGS) entry which is preliminary data.</text>
</comment>
<dbReference type="PANTHER" id="PTHR43384:SF11">
    <property type="entry name" value="SEPTUM SITE DETERMINING PROTEIN"/>
    <property type="match status" value="1"/>
</dbReference>
<dbReference type="GO" id="GO:0009898">
    <property type="term" value="C:cytoplasmic side of plasma membrane"/>
    <property type="evidence" value="ECO:0007669"/>
    <property type="project" value="TreeGrafter"/>
</dbReference>
<evidence type="ECO:0000259" key="3">
    <source>
        <dbReference type="Pfam" id="PF26563"/>
    </source>
</evidence>
<evidence type="ECO:0000256" key="1">
    <source>
        <dbReference type="SAM" id="MobiDB-lite"/>
    </source>
</evidence>
<dbReference type="Pfam" id="PF01656">
    <property type="entry name" value="CbiA"/>
    <property type="match status" value="1"/>
</dbReference>
<feature type="domain" description="CobQ/CobB/MinD/ParA nucleotide binding" evidence="2">
    <location>
        <begin position="145"/>
        <end position="349"/>
    </location>
</feature>
<dbReference type="Gene3D" id="3.40.50.300">
    <property type="entry name" value="P-loop containing nucleotide triphosphate hydrolases"/>
    <property type="match status" value="1"/>
</dbReference>
<dbReference type="AlphaFoldDB" id="A0A132MLV3"/>
<evidence type="ECO:0000259" key="2">
    <source>
        <dbReference type="Pfam" id="PF01656"/>
    </source>
</evidence>
<protein>
    <submittedName>
        <fullName evidence="4">Helicase/secretion neighborhood CpaE-like protein</fullName>
    </submittedName>
</protein>
<dbReference type="STRING" id="1469144.LI90_437"/>
<dbReference type="GO" id="GO:0016887">
    <property type="term" value="F:ATP hydrolysis activity"/>
    <property type="evidence" value="ECO:0007669"/>
    <property type="project" value="TreeGrafter"/>
</dbReference>
<dbReference type="InterPro" id="IPR059050">
    <property type="entry name" value="Rv3660c_N"/>
</dbReference>
<reference evidence="5" key="1">
    <citation type="submission" date="2015-04" db="EMBL/GenBank/DDBJ databases">
        <title>Physiological reanalysis, assessment of diazotrophy, and genome sequences of multiple isolates of Streptomyces thermoautotrophicus.</title>
        <authorList>
            <person name="MacKellar D.C."/>
            <person name="Lieber L."/>
            <person name="Norman J."/>
            <person name="Bolger A."/>
            <person name="Tobin C."/>
            <person name="Murray J.W."/>
            <person name="Chang R."/>
            <person name="Ford T."/>
            <person name="Nguyen P.Q."/>
            <person name="Woodward J."/>
            <person name="Permingeat H."/>
            <person name="Joshi N.S."/>
            <person name="Silver P.A."/>
            <person name="Usadel B."/>
            <person name="Rutherford A.W."/>
            <person name="Friesen M."/>
            <person name="Prell J."/>
        </authorList>
    </citation>
    <scope>NUCLEOTIDE SEQUENCE [LARGE SCALE GENOMIC DNA]</scope>
    <source>
        <strain evidence="5">H1</strain>
    </source>
</reference>
<keyword evidence="4" id="KW-0347">Helicase</keyword>
<dbReference type="InterPro" id="IPR050625">
    <property type="entry name" value="ParA/MinD_ATPase"/>
</dbReference>
<dbReference type="Pfam" id="PF26563">
    <property type="entry name" value="Rv3660c_N"/>
    <property type="match status" value="1"/>
</dbReference>
<dbReference type="GO" id="GO:0051782">
    <property type="term" value="P:negative regulation of cell division"/>
    <property type="evidence" value="ECO:0007669"/>
    <property type="project" value="TreeGrafter"/>
</dbReference>
<gene>
    <name evidence="4" type="ORF">LI90_437</name>
</gene>
<dbReference type="InterPro" id="IPR002586">
    <property type="entry name" value="CobQ/CobB/MinD/ParA_Nub-bd_dom"/>
</dbReference>
<sequence length="375" mass="39256">MISEDLFPGFHVPRIPRSEVAVSEPARPLVVTADRALLDDVLRLAAAAAVEPDVAHDVSQARKRWAAASVVVVGDDLCEALAEAALPRRDNVVLIGSDLDDGDIWRRAVRLGAGDVIFLPDSERWLVERFADSLEGNARDAVTVCVLGGRGGAGASTLAAALAVTSARQGRRTLLLDGDPLGGGIDLLLGCEDLHGLRWPDLAAARGRLSGAALRDALPQPGGLTVLAWDRGDITSIPVESMQAVLAAAQRGNDLVVVDLPRYLDAAAEEALSRATVTLLVVPAEVRATAAAARVLGMARMITEDIRVVVRGPAPARLPADVVATTVGAPLAGEMRPEPGLAAALERGDPPGRRRGPLSEFCRSFLETLPGRDGS</sequence>
<feature type="region of interest" description="Disordered" evidence="1">
    <location>
        <begin position="338"/>
        <end position="360"/>
    </location>
</feature>
<dbReference type="PANTHER" id="PTHR43384">
    <property type="entry name" value="SEPTUM SITE-DETERMINING PROTEIN MIND HOMOLOG, CHLOROPLASTIC-RELATED"/>
    <property type="match status" value="1"/>
</dbReference>
<evidence type="ECO:0000313" key="5">
    <source>
        <dbReference type="Proteomes" id="UP000070188"/>
    </source>
</evidence>
<dbReference type="NCBIfam" id="TIGR03815">
    <property type="entry name" value="CpaE_hom_Actino"/>
    <property type="match status" value="1"/>
</dbReference>
<dbReference type="GO" id="GO:0005829">
    <property type="term" value="C:cytosol"/>
    <property type="evidence" value="ECO:0007669"/>
    <property type="project" value="TreeGrafter"/>
</dbReference>
<dbReference type="PATRIC" id="fig|1469144.10.peg.532"/>
<dbReference type="Proteomes" id="UP000070188">
    <property type="component" value="Unassembled WGS sequence"/>
</dbReference>
<keyword evidence="4" id="KW-0378">Hydrolase</keyword>